<dbReference type="Gene3D" id="2.60.40.10">
    <property type="entry name" value="Immunoglobulins"/>
    <property type="match status" value="1"/>
</dbReference>
<dbReference type="Gene3D" id="2.60.420.10">
    <property type="entry name" value="Maltose phosphorylase, domain 3"/>
    <property type="match status" value="1"/>
</dbReference>
<keyword evidence="2" id="KW-1185">Reference proteome</keyword>
<gene>
    <name evidence="1" type="ORF">ACEZDG_06610</name>
</gene>
<dbReference type="PANTHER" id="PTHR33307">
    <property type="entry name" value="ALPHA-RHAMNOSIDASE (EUROFUNG)"/>
    <property type="match status" value="1"/>
</dbReference>
<sequence length="1109" mass="115381">MSGSVRSGATRWLAVAVLAIAVCLGGVRFGAAPVAAAPVAAAPVGDLTAGQLRTDSSTDPLGIDDPHPSLGWILQSAHNNQAQSAYRVQVASSTALLAAGNPDVWDSGKVVSSESVSVGYGGPSLKSAQLYYWQVQVWDAQGLPSPWSAVAHWETGLLTAADWQGAQWISPSTTSSSSPQLRRSFTLSAQPIARARAYVLGLGFYELHLNGSKVGDQVLAPASTPYDRRDLYATYDVTSLLTPGANAVGMWLGTGYGPNFSPYGFRWTGPEQAIVLLVVTYADGSRQTVASDGSWTWAASPISANDLYNGESYDARLEHPGWDRPGFNDAGWQPVRTVAAPSGALTAASLPPLRVTGTISPVKLTQPQSGVYVYDFGQNIAGWERLRVQGPAGATVRMRTAEEVGGNGMLDTTTNRNAASTDSFTLAGTGATETYEPRFTYHGFRYVEVTGDPQTPTLSSLDARVVHADLVSTGSFSSSDPLLNQIWQNNRWTILNNSMSTPTDNPVRDERTPPGMDVQAYHDASTREFGMDGYYANYLLDLPPGTALPSDAGNAQQPDMGGDGVTLAWILYEQYGDRATLAATYPAMKTFVDTNAARVPGYIWSTGFGDWCPPDLSSHANGGLGSPSAGACTSEVPVVDTALSYLQAQDVAKAATALGQTADATHYNQLANSIKQAFNAAFLNPDGASYADGRQTTSILPLAFGMVPAADVTAVGARLVDTVLNQDHGHLDTGIFGTRYLMDALAAVGRTDVAMTALDQAGYPGFGYEIGKGATTDWEEWTYASAMESHDHAMFAGINASLYTQLGGIQPTGPGYGTVTVDPQTPDGLQHAAASLNTVRGTVASSWTRTGPQIALDVTVPVGTTATVDVPDFGGGQVGPDPSTGAVLLSTTGTEADYRVGSGSWHFTGTAAPTPGTTLPGSWTPCAAETGTCGFSGTRTVAFGAKGQFHYATLTGPVACGNAVFGDPAPGTQKQCYLQPAPPAAGAWQHCADETGTCSFSGAATVAFGAGGSFNYATAVGGASCSNTVFGDPAPDVHKVCYLMAAPPTVTGWTPCGAENSSCSFSGTHEVAYGAAGRYAYGSFTGGTPCDNAVFGDPIPNTAKTCSIQ</sequence>
<dbReference type="InterPro" id="IPR035396">
    <property type="entry name" value="Bac_rhamnosid6H"/>
</dbReference>
<evidence type="ECO:0000313" key="1">
    <source>
        <dbReference type="EMBL" id="MFC1408949.1"/>
    </source>
</evidence>
<dbReference type="GO" id="GO:0016787">
    <property type="term" value="F:hydrolase activity"/>
    <property type="evidence" value="ECO:0007669"/>
    <property type="project" value="UniProtKB-KW"/>
</dbReference>
<dbReference type="InterPro" id="IPR013737">
    <property type="entry name" value="Bac_rhamnosid_N"/>
</dbReference>
<protein>
    <submittedName>
        <fullName evidence="1">Family 78 glycoside hydrolase catalytic domain</fullName>
    </submittedName>
</protein>
<evidence type="ECO:0000313" key="2">
    <source>
        <dbReference type="Proteomes" id="UP001592582"/>
    </source>
</evidence>
<dbReference type="Gene3D" id="1.50.10.10">
    <property type="match status" value="1"/>
</dbReference>
<dbReference type="InterPro" id="IPR008902">
    <property type="entry name" value="Rhamnosid_concanavalin"/>
</dbReference>
<name>A0ABV6V5E5_9ACTN</name>
<dbReference type="InterPro" id="IPR016007">
    <property type="entry name" value="Alpha_rhamnosid"/>
</dbReference>
<dbReference type="Pfam" id="PF05592">
    <property type="entry name" value="Bac_rhamnosid"/>
    <property type="match status" value="1"/>
</dbReference>
<organism evidence="1 2">
    <name type="scientific">Streptacidiphilus alkalitolerans</name>
    <dbReference type="NCBI Taxonomy" id="3342712"/>
    <lineage>
        <taxon>Bacteria</taxon>
        <taxon>Bacillati</taxon>
        <taxon>Actinomycetota</taxon>
        <taxon>Actinomycetes</taxon>
        <taxon>Kitasatosporales</taxon>
        <taxon>Streptomycetaceae</taxon>
        <taxon>Streptacidiphilus</taxon>
    </lineage>
</organism>
<dbReference type="SUPFAM" id="SSF48208">
    <property type="entry name" value="Six-hairpin glycosidases"/>
    <property type="match status" value="1"/>
</dbReference>
<dbReference type="Pfam" id="PF25788">
    <property type="entry name" value="Ig_Rha78A_N"/>
    <property type="match status" value="1"/>
</dbReference>
<proteinExistence type="predicted"/>
<dbReference type="InterPro" id="IPR035398">
    <property type="entry name" value="Bac_rhamnosid_C"/>
</dbReference>
<dbReference type="InterPro" id="IPR013783">
    <property type="entry name" value="Ig-like_fold"/>
</dbReference>
<dbReference type="Gene3D" id="2.60.120.260">
    <property type="entry name" value="Galactose-binding domain-like"/>
    <property type="match status" value="2"/>
</dbReference>
<dbReference type="InterPro" id="IPR008928">
    <property type="entry name" value="6-hairpin_glycosidase_sf"/>
</dbReference>
<dbReference type="EMBL" id="JBHEZX010000002">
    <property type="protein sequence ID" value="MFC1408949.1"/>
    <property type="molecule type" value="Genomic_DNA"/>
</dbReference>
<keyword evidence="1" id="KW-0378">Hydrolase</keyword>
<dbReference type="Pfam" id="PF17390">
    <property type="entry name" value="Bac_rhamnosid_C"/>
    <property type="match status" value="1"/>
</dbReference>
<dbReference type="Pfam" id="PF17389">
    <property type="entry name" value="Bac_rhamnosid6H"/>
    <property type="match status" value="1"/>
</dbReference>
<dbReference type="InterPro" id="IPR012341">
    <property type="entry name" value="6hp_glycosidase-like_sf"/>
</dbReference>
<reference evidence="1 2" key="1">
    <citation type="submission" date="2024-09" db="EMBL/GenBank/DDBJ databases">
        <authorList>
            <person name="Lee S.D."/>
        </authorList>
    </citation>
    <scope>NUCLEOTIDE SEQUENCE [LARGE SCALE GENOMIC DNA]</scope>
    <source>
        <strain evidence="1 2">N1-1</strain>
    </source>
</reference>
<accession>A0ABV6V5E5</accession>
<dbReference type="PANTHER" id="PTHR33307:SF6">
    <property type="entry name" value="ALPHA-RHAMNOSIDASE (EUROFUNG)-RELATED"/>
    <property type="match status" value="1"/>
</dbReference>
<dbReference type="Proteomes" id="UP001592582">
    <property type="component" value="Unassembled WGS sequence"/>
</dbReference>
<dbReference type="Pfam" id="PF08531">
    <property type="entry name" value="Bac_rhamnosid_N"/>
    <property type="match status" value="1"/>
</dbReference>
<comment type="caution">
    <text evidence="1">The sequence shown here is derived from an EMBL/GenBank/DDBJ whole genome shotgun (WGS) entry which is preliminary data.</text>
</comment>